<evidence type="ECO:0000313" key="1">
    <source>
        <dbReference type="EMBL" id="KAK7453271.1"/>
    </source>
</evidence>
<protein>
    <submittedName>
        <fullName evidence="1">Uncharacterized protein</fullName>
    </submittedName>
</protein>
<dbReference type="Proteomes" id="UP001498398">
    <property type="component" value="Unassembled WGS sequence"/>
</dbReference>
<name>A0ABR1J7E5_9AGAR</name>
<evidence type="ECO:0000313" key="2">
    <source>
        <dbReference type="Proteomes" id="UP001498398"/>
    </source>
</evidence>
<organism evidence="1 2">
    <name type="scientific">Marasmiellus scandens</name>
    <dbReference type="NCBI Taxonomy" id="2682957"/>
    <lineage>
        <taxon>Eukaryota</taxon>
        <taxon>Fungi</taxon>
        <taxon>Dikarya</taxon>
        <taxon>Basidiomycota</taxon>
        <taxon>Agaricomycotina</taxon>
        <taxon>Agaricomycetes</taxon>
        <taxon>Agaricomycetidae</taxon>
        <taxon>Agaricales</taxon>
        <taxon>Marasmiineae</taxon>
        <taxon>Omphalotaceae</taxon>
        <taxon>Marasmiellus</taxon>
    </lineage>
</organism>
<accession>A0ABR1J7E5</accession>
<proteinExistence type="predicted"/>
<gene>
    <name evidence="1" type="ORF">VKT23_011947</name>
</gene>
<dbReference type="EMBL" id="JBANRG010000027">
    <property type="protein sequence ID" value="KAK7453271.1"/>
    <property type="molecule type" value="Genomic_DNA"/>
</dbReference>
<keyword evidence="2" id="KW-1185">Reference proteome</keyword>
<sequence length="115" mass="11959">MVKDDVCGKEIAERNDFVGAGGASHASDINLYSLPPGIHFPDSAQPSSRAYEKDLLGVFGDSLGSSCPQTSNTDSLLNLDDTSSIIGLKSTYADAVQTVQRTCGTELCADGSGVE</sequence>
<comment type="caution">
    <text evidence="1">The sequence shown here is derived from an EMBL/GenBank/DDBJ whole genome shotgun (WGS) entry which is preliminary data.</text>
</comment>
<reference evidence="1 2" key="1">
    <citation type="submission" date="2024-01" db="EMBL/GenBank/DDBJ databases">
        <title>A draft genome for the cacao thread blight pathogen Marasmiellus scandens.</title>
        <authorList>
            <person name="Baruah I.K."/>
            <person name="Leung J."/>
            <person name="Bukari Y."/>
            <person name="Amoako-Attah I."/>
            <person name="Meinhardt L.W."/>
            <person name="Bailey B.A."/>
            <person name="Cohen S.P."/>
        </authorList>
    </citation>
    <scope>NUCLEOTIDE SEQUENCE [LARGE SCALE GENOMIC DNA]</scope>
    <source>
        <strain evidence="1 2">GH-19</strain>
    </source>
</reference>